<evidence type="ECO:0000313" key="2">
    <source>
        <dbReference type="EMBL" id="KAK2578128.1"/>
    </source>
</evidence>
<organism evidence="2 3">
    <name type="scientific">Odynerus spinipes</name>
    <dbReference type="NCBI Taxonomy" id="1348599"/>
    <lineage>
        <taxon>Eukaryota</taxon>
        <taxon>Metazoa</taxon>
        <taxon>Ecdysozoa</taxon>
        <taxon>Arthropoda</taxon>
        <taxon>Hexapoda</taxon>
        <taxon>Insecta</taxon>
        <taxon>Pterygota</taxon>
        <taxon>Neoptera</taxon>
        <taxon>Endopterygota</taxon>
        <taxon>Hymenoptera</taxon>
        <taxon>Apocrita</taxon>
        <taxon>Aculeata</taxon>
        <taxon>Vespoidea</taxon>
        <taxon>Vespidae</taxon>
        <taxon>Eumeninae</taxon>
        <taxon>Odynerus</taxon>
    </lineage>
</organism>
<comment type="caution">
    <text evidence="2">The sequence shown here is derived from an EMBL/GenBank/DDBJ whole genome shotgun (WGS) entry which is preliminary data.</text>
</comment>
<feature type="region of interest" description="Disordered" evidence="1">
    <location>
        <begin position="131"/>
        <end position="153"/>
    </location>
</feature>
<name>A0AAD9REC4_9HYME</name>
<feature type="region of interest" description="Disordered" evidence="1">
    <location>
        <begin position="56"/>
        <end position="78"/>
    </location>
</feature>
<sequence length="248" mass="25579">MNINWPLPKGGGDITRQELRLLLPSRYERVTKRRSGEANENCSWPVRVSNTTHAPTLLKVGGRGRDPQDGGEGYHGGRQILLGDLRDASNDEVRRMFSGLVAGEAGVDSGKLPSIAGNSLLDCFQSRRATTGGSLQGGDSGGDRAAIGSSPRSGRGEFFGGEAAAAYECGGVAVSGAISGGGAAVDVADGEARDGARAVCAGLTGTLRDSGREGALWPSPLDTFSVSPEHGTKAPEELATRWSGMQPG</sequence>
<keyword evidence="3" id="KW-1185">Reference proteome</keyword>
<feature type="region of interest" description="Disordered" evidence="1">
    <location>
        <begin position="225"/>
        <end position="248"/>
    </location>
</feature>
<dbReference type="EMBL" id="JAIFRP010000548">
    <property type="protein sequence ID" value="KAK2578128.1"/>
    <property type="molecule type" value="Genomic_DNA"/>
</dbReference>
<feature type="compositionally biased region" description="Basic and acidic residues" evidence="1">
    <location>
        <begin position="230"/>
        <end position="239"/>
    </location>
</feature>
<dbReference type="AlphaFoldDB" id="A0AAD9REC4"/>
<gene>
    <name evidence="2" type="ORF">KPH14_000868</name>
</gene>
<accession>A0AAD9REC4</accession>
<reference evidence="2" key="2">
    <citation type="journal article" date="2023" name="Commun. Biol.">
        <title>Intrasexual cuticular hydrocarbon dimorphism in a wasp sheds light on hydrocarbon biosynthesis genes in Hymenoptera.</title>
        <authorList>
            <person name="Moris V.C."/>
            <person name="Podsiadlowski L."/>
            <person name="Martin S."/>
            <person name="Oeyen J.P."/>
            <person name="Donath A."/>
            <person name="Petersen M."/>
            <person name="Wilbrandt J."/>
            <person name="Misof B."/>
            <person name="Liedtke D."/>
            <person name="Thamm M."/>
            <person name="Scheiner R."/>
            <person name="Schmitt T."/>
            <person name="Niehuis O."/>
        </authorList>
    </citation>
    <scope>NUCLEOTIDE SEQUENCE</scope>
    <source>
        <strain evidence="2">GBR_01_08_01A</strain>
    </source>
</reference>
<proteinExistence type="predicted"/>
<protein>
    <submittedName>
        <fullName evidence="2">Uncharacterized protein</fullName>
    </submittedName>
</protein>
<dbReference type="Proteomes" id="UP001258017">
    <property type="component" value="Unassembled WGS sequence"/>
</dbReference>
<evidence type="ECO:0000313" key="3">
    <source>
        <dbReference type="Proteomes" id="UP001258017"/>
    </source>
</evidence>
<reference evidence="2" key="1">
    <citation type="submission" date="2021-08" db="EMBL/GenBank/DDBJ databases">
        <authorList>
            <person name="Misof B."/>
            <person name="Oliver O."/>
            <person name="Podsiadlowski L."/>
            <person name="Donath A."/>
            <person name="Peters R."/>
            <person name="Mayer C."/>
            <person name="Rust J."/>
            <person name="Gunkel S."/>
            <person name="Lesny P."/>
            <person name="Martin S."/>
            <person name="Oeyen J.P."/>
            <person name="Petersen M."/>
            <person name="Panagiotis P."/>
            <person name="Wilbrandt J."/>
            <person name="Tanja T."/>
        </authorList>
    </citation>
    <scope>NUCLEOTIDE SEQUENCE</scope>
    <source>
        <strain evidence="2">GBR_01_08_01A</strain>
        <tissue evidence="2">Thorax + abdomen</tissue>
    </source>
</reference>
<evidence type="ECO:0000256" key="1">
    <source>
        <dbReference type="SAM" id="MobiDB-lite"/>
    </source>
</evidence>